<sequence length="145" mass="16410">MKSGSVFGLSVRFSGNDQPYQNLLLLDYDPQTRAWLQMAMYKARKAVEDLQEEPSLPLNNVKAKLILEVLLSQYCIDALKNGDAYTASGYAHALMKYHETLYGILVFDEESGPHFERVEAASQDEAVAMIMRRLPNLGRGISWQH</sequence>
<keyword evidence="2" id="KW-1185">Reference proteome</keyword>
<evidence type="ECO:0000313" key="2">
    <source>
        <dbReference type="Proteomes" id="UP000605848"/>
    </source>
</evidence>
<protein>
    <submittedName>
        <fullName evidence="1">Uncharacterized protein</fullName>
    </submittedName>
</protein>
<dbReference type="Proteomes" id="UP000605848">
    <property type="component" value="Unassembled WGS sequence"/>
</dbReference>
<dbReference type="EMBL" id="JAEQMY010000008">
    <property type="protein sequence ID" value="MBL0403762.1"/>
    <property type="molecule type" value="Genomic_DNA"/>
</dbReference>
<organism evidence="1 2">
    <name type="scientific">Microvirga aerilata</name>
    <dbReference type="NCBI Taxonomy" id="670292"/>
    <lineage>
        <taxon>Bacteria</taxon>
        <taxon>Pseudomonadati</taxon>
        <taxon>Pseudomonadota</taxon>
        <taxon>Alphaproteobacteria</taxon>
        <taxon>Hyphomicrobiales</taxon>
        <taxon>Methylobacteriaceae</taxon>
        <taxon>Microvirga</taxon>
    </lineage>
</organism>
<dbReference type="AlphaFoldDB" id="A0A936Z7N7"/>
<gene>
    <name evidence="1" type="ORF">JKG68_07290</name>
</gene>
<comment type="caution">
    <text evidence="1">The sequence shown here is derived from an EMBL/GenBank/DDBJ whole genome shotgun (WGS) entry which is preliminary data.</text>
</comment>
<proteinExistence type="predicted"/>
<reference evidence="1" key="1">
    <citation type="submission" date="2021-01" db="EMBL/GenBank/DDBJ databases">
        <title>Microvirga sp.</title>
        <authorList>
            <person name="Kim M.K."/>
        </authorList>
    </citation>
    <scope>NUCLEOTIDE SEQUENCE</scope>
    <source>
        <strain evidence="1">5420S-16</strain>
    </source>
</reference>
<name>A0A936Z7N7_9HYPH</name>
<dbReference type="RefSeq" id="WP_202057479.1">
    <property type="nucleotide sequence ID" value="NZ_JAEQMY010000008.1"/>
</dbReference>
<evidence type="ECO:0000313" key="1">
    <source>
        <dbReference type="EMBL" id="MBL0403762.1"/>
    </source>
</evidence>
<accession>A0A936Z7N7</accession>